<accession>A0ABD6LFS6</accession>
<evidence type="ECO:0000256" key="3">
    <source>
        <dbReference type="SAM" id="SignalP"/>
    </source>
</evidence>
<evidence type="ECO:0000256" key="1">
    <source>
        <dbReference type="SAM" id="MobiDB-lite"/>
    </source>
</evidence>
<sequence length="259" mass="27691">MKRFRVMAAALCAAVLLCGFSVPAYAYADGGEGADYGDPTMTEETPAPEPEPTIEPGEGFSEEGNLVTRDLLYDEHTNKQFITVQTAGGNTFYIVIDYDKPVDEEGEQYETYFFSVVDEADLLAAAEAAGVEQAVCSCSEKCAAGAVNTECAVCSVNMEKCVGVEPEPVETEEPVPEEAEPETGGNTGMLLAVLAVALVGGGAAFYFKVLRPKQQKAAEPQEDYGDELPDYDGPDGYGDEDDDGPPWDEEDDNGEEADK</sequence>
<dbReference type="EMBL" id="JAAISW010000007">
    <property type="protein sequence ID" value="NSJ43391.1"/>
    <property type="molecule type" value="Genomic_DNA"/>
</dbReference>
<dbReference type="RefSeq" id="WP_110441892.1">
    <property type="nucleotide sequence ID" value="NZ_JAAISW010000007.1"/>
</dbReference>
<feature type="compositionally biased region" description="Acidic residues" evidence="1">
    <location>
        <begin position="167"/>
        <end position="181"/>
    </location>
</feature>
<gene>
    <name evidence="5" type="ORF">G5B26_07310</name>
</gene>
<dbReference type="AlphaFoldDB" id="A0ABD6LFS6"/>
<feature type="chain" id="PRO_5044771345" evidence="3">
    <location>
        <begin position="27"/>
        <end position="259"/>
    </location>
</feature>
<feature type="region of interest" description="Disordered" evidence="1">
    <location>
        <begin position="166"/>
        <end position="185"/>
    </location>
</feature>
<feature type="region of interest" description="Disordered" evidence="1">
    <location>
        <begin position="216"/>
        <end position="259"/>
    </location>
</feature>
<dbReference type="InterPro" id="IPR025376">
    <property type="entry name" value="CD1107-like_dom"/>
</dbReference>
<feature type="compositionally biased region" description="Low complexity" evidence="1">
    <location>
        <begin position="36"/>
        <end position="45"/>
    </location>
</feature>
<feature type="signal peptide" evidence="3">
    <location>
        <begin position="1"/>
        <end position="26"/>
    </location>
</feature>
<evidence type="ECO:0000256" key="2">
    <source>
        <dbReference type="SAM" id="Phobius"/>
    </source>
</evidence>
<feature type="compositionally biased region" description="Acidic residues" evidence="1">
    <location>
        <begin position="220"/>
        <end position="259"/>
    </location>
</feature>
<protein>
    <submittedName>
        <fullName evidence="5">DUF4366 domain-containing protein</fullName>
    </submittedName>
</protein>
<proteinExistence type="predicted"/>
<feature type="transmembrane region" description="Helical" evidence="2">
    <location>
        <begin position="188"/>
        <end position="207"/>
    </location>
</feature>
<dbReference type="Proteomes" id="UP000719916">
    <property type="component" value="Unassembled WGS sequence"/>
</dbReference>
<comment type="caution">
    <text evidence="5">The sequence shown here is derived from an EMBL/GenBank/DDBJ whole genome shotgun (WGS) entry which is preliminary data.</text>
</comment>
<evidence type="ECO:0000313" key="6">
    <source>
        <dbReference type="Proteomes" id="UP000719916"/>
    </source>
</evidence>
<dbReference type="Pfam" id="PF14283">
    <property type="entry name" value="CD1107-like"/>
    <property type="match status" value="1"/>
</dbReference>
<reference evidence="5 6" key="1">
    <citation type="journal article" date="2020" name="Cell Host Microbe">
        <title>Functional and Genomic Variation between Human-Derived Isolates of Lachnospiraceae Reveals Inter- and Intra-Species Diversity.</title>
        <authorList>
            <person name="Sorbara M.T."/>
            <person name="Littmann E.R."/>
            <person name="Fontana E."/>
            <person name="Moody T.U."/>
            <person name="Kohout C.E."/>
            <person name="Gjonbalaj M."/>
            <person name="Eaton V."/>
            <person name="Seok R."/>
            <person name="Leiner I.M."/>
            <person name="Pamer E.G."/>
        </authorList>
    </citation>
    <scope>NUCLEOTIDE SEQUENCE [LARGE SCALE GENOMIC DNA]</scope>
    <source>
        <strain evidence="5 6">MSK.2.26</strain>
    </source>
</reference>
<evidence type="ECO:0000259" key="4">
    <source>
        <dbReference type="Pfam" id="PF14283"/>
    </source>
</evidence>
<keyword evidence="2" id="KW-0472">Membrane</keyword>
<keyword evidence="2" id="KW-0812">Transmembrane</keyword>
<feature type="domain" description="Mobile element protein CD1107-like" evidence="4">
    <location>
        <begin position="59"/>
        <end position="215"/>
    </location>
</feature>
<evidence type="ECO:0000313" key="5">
    <source>
        <dbReference type="EMBL" id="NSJ43391.1"/>
    </source>
</evidence>
<keyword evidence="3" id="KW-0732">Signal</keyword>
<name>A0ABD6LFS6_9FIRM</name>
<organism evidence="5 6">
    <name type="scientific">Enterocloster clostridioformis</name>
    <dbReference type="NCBI Taxonomy" id="1531"/>
    <lineage>
        <taxon>Bacteria</taxon>
        <taxon>Bacillati</taxon>
        <taxon>Bacillota</taxon>
        <taxon>Clostridia</taxon>
        <taxon>Lachnospirales</taxon>
        <taxon>Lachnospiraceae</taxon>
        <taxon>Enterocloster</taxon>
    </lineage>
</organism>
<feature type="region of interest" description="Disordered" evidence="1">
    <location>
        <begin position="35"/>
        <end position="61"/>
    </location>
</feature>
<keyword evidence="2" id="KW-1133">Transmembrane helix</keyword>